<dbReference type="InterPro" id="IPR029021">
    <property type="entry name" value="Prot-tyrosine_phosphatase-like"/>
</dbReference>
<keyword evidence="4" id="KW-1185">Reference proteome</keyword>
<dbReference type="Pfam" id="PF00102">
    <property type="entry name" value="Y_phosphatase"/>
    <property type="match status" value="1"/>
</dbReference>
<protein>
    <submittedName>
        <fullName evidence="5">Tyrosine-protein phosphatase domain-containing protein</fullName>
    </submittedName>
</protein>
<reference evidence="3 4" key="2">
    <citation type="submission" date="2018-11" db="EMBL/GenBank/DDBJ databases">
        <authorList>
            <consortium name="Pathogen Informatics"/>
        </authorList>
    </citation>
    <scope>NUCLEOTIDE SEQUENCE [LARGE SCALE GENOMIC DNA]</scope>
    <source>
        <strain evidence="3 4">Costa Rica</strain>
    </source>
</reference>
<proteinExistence type="predicted"/>
<dbReference type="OrthoDB" id="5873159at2759"/>
<dbReference type="InterPro" id="IPR052782">
    <property type="entry name" value="Oocyte-zygote_transition_reg"/>
</dbReference>
<dbReference type="PANTHER" id="PTHR46163">
    <property type="entry name" value="TYROSINE-PROTEIN PHOSPHATASE-RELATED"/>
    <property type="match status" value="1"/>
</dbReference>
<feature type="region of interest" description="Disordered" evidence="1">
    <location>
        <begin position="190"/>
        <end position="212"/>
    </location>
</feature>
<accession>A0A0R3PMM0</accession>
<dbReference type="WBParaSite" id="ACOC_0000616201-mRNA-1">
    <property type="protein sequence ID" value="ACOC_0000616201-mRNA-1"/>
    <property type="gene ID" value="ACOC_0000616201"/>
</dbReference>
<dbReference type="EMBL" id="UYYA01003924">
    <property type="protein sequence ID" value="VDM57748.1"/>
    <property type="molecule type" value="Genomic_DNA"/>
</dbReference>
<dbReference type="PANTHER" id="PTHR46163:SF25">
    <property type="entry name" value="PROTEIN-TYROSINE PHOSPHATASE"/>
    <property type="match status" value="1"/>
</dbReference>
<feature type="domain" description="Tyrosine-protein phosphatase" evidence="2">
    <location>
        <begin position="2"/>
        <end position="48"/>
    </location>
</feature>
<dbReference type="STRING" id="334426.A0A0R3PMM0"/>
<organism evidence="5">
    <name type="scientific">Angiostrongylus costaricensis</name>
    <name type="common">Nematode worm</name>
    <dbReference type="NCBI Taxonomy" id="334426"/>
    <lineage>
        <taxon>Eukaryota</taxon>
        <taxon>Metazoa</taxon>
        <taxon>Ecdysozoa</taxon>
        <taxon>Nematoda</taxon>
        <taxon>Chromadorea</taxon>
        <taxon>Rhabditida</taxon>
        <taxon>Rhabditina</taxon>
        <taxon>Rhabditomorpha</taxon>
        <taxon>Strongyloidea</taxon>
        <taxon>Metastrongylidae</taxon>
        <taxon>Angiostrongylus</taxon>
    </lineage>
</organism>
<dbReference type="AlphaFoldDB" id="A0A0R3PMM0"/>
<evidence type="ECO:0000256" key="1">
    <source>
        <dbReference type="SAM" id="MobiDB-lite"/>
    </source>
</evidence>
<dbReference type="SUPFAM" id="SSF52799">
    <property type="entry name" value="(Phosphotyrosine protein) phosphatases II"/>
    <property type="match status" value="1"/>
</dbReference>
<evidence type="ECO:0000313" key="5">
    <source>
        <dbReference type="WBParaSite" id="ACOC_0000616201-mRNA-1"/>
    </source>
</evidence>
<name>A0A0R3PMM0_ANGCS</name>
<evidence type="ECO:0000313" key="3">
    <source>
        <dbReference type="EMBL" id="VDM57748.1"/>
    </source>
</evidence>
<gene>
    <name evidence="3" type="ORF">ACOC_LOCUS6163</name>
</gene>
<dbReference type="InterPro" id="IPR000242">
    <property type="entry name" value="PTP_cat"/>
</dbReference>
<evidence type="ECO:0000313" key="4">
    <source>
        <dbReference type="Proteomes" id="UP000267027"/>
    </source>
</evidence>
<dbReference type="Gene3D" id="3.90.190.10">
    <property type="entry name" value="Protein tyrosine phosphatase superfamily"/>
    <property type="match status" value="1"/>
</dbReference>
<sequence>MMAIEMGLQTLLAGQKLNLLETCKKLRDQRMHGVQVEVQYVYVAAALCEYGKAMGYWNDPELIDQYQKFKTTFDEHVARLPPPDAAVPQQAVLLARAAIQNQQVPENQPLLQGQPQLPLMVISPAQEVAAPAPPLDTQLANKEGIRVESVENRVPPPLLSAGPTPALQPSREPPRLLQAVPGPTKVLQSIPEQTRKTQHVSGPPRLQSDCEPPLMMRPGSISQDGNSISPAAAEQCAAHLCAATCRPSACSSLRKCKSKKSIDAAMVNMIPSNDAVRDRQAQCGRQPVPHSVYINLK</sequence>
<evidence type="ECO:0000259" key="2">
    <source>
        <dbReference type="Pfam" id="PF00102"/>
    </source>
</evidence>
<dbReference type="Proteomes" id="UP000267027">
    <property type="component" value="Unassembled WGS sequence"/>
</dbReference>
<dbReference type="GO" id="GO:0004725">
    <property type="term" value="F:protein tyrosine phosphatase activity"/>
    <property type="evidence" value="ECO:0007669"/>
    <property type="project" value="InterPro"/>
</dbReference>
<reference evidence="5" key="1">
    <citation type="submission" date="2017-02" db="UniProtKB">
        <authorList>
            <consortium name="WormBaseParasite"/>
        </authorList>
    </citation>
    <scope>IDENTIFICATION</scope>
</reference>